<sequence>MSNKLKILIFIKQFWKELAKHRGKYDFVKSIEEFADVIYWTKDGDAVQILKYLETRHHFKPDFLFMYDHVYQAFAPNIYGLDQLKIPKGYYVMDVYFPASKKLREDFMKQNHIDLVFSVTKQAFLKQFPQYKEKFRWLPFSINVDIYKDYQQPKTMNYLLMGLVHYPKAGTYPFREAVLKQMKNEKGFVYYQHPGHLVKYEDDAYVNEKYAKEINRAKIFFTCGSIYQYPVLKFFEAPACHTLLLAEANDDIYELGFKDRVHFVACDEKNVYEKAKYYLQHNLERERITKSGYEFIHAHHTNRKRAMQFIDYINRFLDMRSER</sequence>
<comment type="caution">
    <text evidence="2">The sequence shown here is derived from an EMBL/GenBank/DDBJ whole genome shotgun (WGS) entry which is preliminary data.</text>
</comment>
<protein>
    <submittedName>
        <fullName evidence="2">Spore maturation protein CgeB</fullName>
    </submittedName>
</protein>
<organism evidence="2 3">
    <name type="scientific">Aeribacillus alveayuensis</name>
    <dbReference type="NCBI Taxonomy" id="279215"/>
    <lineage>
        <taxon>Bacteria</taxon>
        <taxon>Bacillati</taxon>
        <taxon>Bacillota</taxon>
        <taxon>Bacilli</taxon>
        <taxon>Bacillales</taxon>
        <taxon>Bacillaceae</taxon>
        <taxon>Aeribacillus</taxon>
    </lineage>
</organism>
<evidence type="ECO:0000313" key="2">
    <source>
        <dbReference type="EMBL" id="MDQ0162506.1"/>
    </source>
</evidence>
<accession>A0ABT9VNH4</accession>
<name>A0ABT9VNH4_9BACI</name>
<proteinExistence type="predicted"/>
<evidence type="ECO:0000313" key="3">
    <source>
        <dbReference type="Proteomes" id="UP001225646"/>
    </source>
</evidence>
<keyword evidence="3" id="KW-1185">Reference proteome</keyword>
<feature type="domain" description="Spore protein YkvP/CgeB glycosyl transferase-like" evidence="1">
    <location>
        <begin position="201"/>
        <end position="311"/>
    </location>
</feature>
<dbReference type="RefSeq" id="WP_419151917.1">
    <property type="nucleotide sequence ID" value="NZ_JAUSTR010000004.1"/>
</dbReference>
<dbReference type="InterPro" id="IPR055259">
    <property type="entry name" value="YkvP/CgeB_Glyco_trans-like"/>
</dbReference>
<dbReference type="Proteomes" id="UP001225646">
    <property type="component" value="Unassembled WGS sequence"/>
</dbReference>
<gene>
    <name evidence="2" type="ORF">J2S06_001583</name>
</gene>
<reference evidence="2 3" key="1">
    <citation type="submission" date="2023-07" db="EMBL/GenBank/DDBJ databases">
        <title>Genomic Encyclopedia of Type Strains, Phase IV (KMG-IV): sequencing the most valuable type-strain genomes for metagenomic binning, comparative biology and taxonomic classification.</title>
        <authorList>
            <person name="Goeker M."/>
        </authorList>
    </citation>
    <scope>NUCLEOTIDE SEQUENCE [LARGE SCALE GENOMIC DNA]</scope>
    <source>
        <strain evidence="2 3">DSM 19092</strain>
    </source>
</reference>
<evidence type="ECO:0000259" key="1">
    <source>
        <dbReference type="Pfam" id="PF13524"/>
    </source>
</evidence>
<dbReference type="EMBL" id="JAUSTR010000004">
    <property type="protein sequence ID" value="MDQ0162506.1"/>
    <property type="molecule type" value="Genomic_DNA"/>
</dbReference>
<dbReference type="Pfam" id="PF13524">
    <property type="entry name" value="Glyco_trans_1_2"/>
    <property type="match status" value="1"/>
</dbReference>